<evidence type="ECO:0000256" key="1">
    <source>
        <dbReference type="ARBA" id="ARBA00004496"/>
    </source>
</evidence>
<dbReference type="InterPro" id="IPR005762">
    <property type="entry name" value="MurD"/>
</dbReference>
<keyword evidence="8 9" id="KW-0131">Cell cycle</keyword>
<evidence type="ECO:0000313" key="14">
    <source>
        <dbReference type="Proteomes" id="UP000253508"/>
    </source>
</evidence>
<dbReference type="SUPFAM" id="SSF53623">
    <property type="entry name" value="MurD-like peptide ligases, catalytic domain"/>
    <property type="match status" value="1"/>
</dbReference>
<dbReference type="GO" id="GO:0008764">
    <property type="term" value="F:UDP-N-acetylmuramoylalanine-D-glutamate ligase activity"/>
    <property type="evidence" value="ECO:0007669"/>
    <property type="project" value="UniProtKB-UniRule"/>
</dbReference>
<dbReference type="Gene3D" id="3.90.190.20">
    <property type="entry name" value="Mur ligase, C-terminal domain"/>
    <property type="match status" value="1"/>
</dbReference>
<evidence type="ECO:0000256" key="8">
    <source>
        <dbReference type="ARBA" id="ARBA00023306"/>
    </source>
</evidence>
<feature type="binding site" evidence="9">
    <location>
        <begin position="114"/>
        <end position="120"/>
    </location>
    <ligand>
        <name>ATP</name>
        <dbReference type="ChEBI" id="CHEBI:30616"/>
    </ligand>
</feature>
<name>A0A367Y7Y7_9MICO</name>
<dbReference type="InterPro" id="IPR004101">
    <property type="entry name" value="Mur_ligase_C"/>
</dbReference>
<evidence type="ECO:0000256" key="3">
    <source>
        <dbReference type="ARBA" id="ARBA00022490"/>
    </source>
</evidence>
<dbReference type="Gene3D" id="3.40.50.720">
    <property type="entry name" value="NAD(P)-binding Rossmann-like Domain"/>
    <property type="match status" value="1"/>
</dbReference>
<evidence type="ECO:0000256" key="5">
    <source>
        <dbReference type="ARBA" id="ARBA00022618"/>
    </source>
</evidence>
<keyword evidence="14" id="KW-1185">Reference proteome</keyword>
<keyword evidence="7 9" id="KW-0067">ATP-binding</keyword>
<keyword evidence="9 10" id="KW-0961">Cell wall biogenesis/degradation</keyword>
<dbReference type="GO" id="GO:0071555">
    <property type="term" value="P:cell wall organization"/>
    <property type="evidence" value="ECO:0007669"/>
    <property type="project" value="UniProtKB-KW"/>
</dbReference>
<evidence type="ECO:0000313" key="13">
    <source>
        <dbReference type="EMBL" id="RCK61948.1"/>
    </source>
</evidence>
<accession>A0A367Y7Y7</accession>
<sequence length="443" mass="45714">MSWRRSPVRFEDLAGKRVVIWGAGREGRAAHAELAGRGVPSTIVVTGSGTPPEGVLGGDAAWAALTEADAIVKSPGIPHTSPEYVALSEKGAAITSLTDLWLSENRDKVIAVTGTKGKSTTSALVQHILRGTGHTAELAGNIGIPVGPRVGDDVDCAVTEISSYQAAELSASPRVAVLTSLYPEHLPWHGGYDRYVADKLNLLAHGPETIVLPAHTGELAERARGIAGDARIVVPADLGIRVTDDELAWEGAGSVALADIALVGSHNLANAALALAAVDAYAPGLDRAAALAAVADFSPLAHRLEVVPSTDGRTWIDDSLATAPQAVAAALTSVSAPRLALVMGGAERDLPFDALIDALAGRDDVTVVCTGPAGSRFARDAEGRVPRLRTAAGFRDALEVARTVTGAGDTILLSPGAPSFDEFTDYEARAAAFRQAASDSTPH</sequence>
<dbReference type="NCBIfam" id="TIGR01087">
    <property type="entry name" value="murD"/>
    <property type="match status" value="1"/>
</dbReference>
<evidence type="ECO:0000256" key="10">
    <source>
        <dbReference type="RuleBase" id="RU003664"/>
    </source>
</evidence>
<organism evidence="13 14">
    <name type="scientific">Microbacterium sorbitolivorans</name>
    <dbReference type="NCBI Taxonomy" id="1867410"/>
    <lineage>
        <taxon>Bacteria</taxon>
        <taxon>Bacillati</taxon>
        <taxon>Actinomycetota</taxon>
        <taxon>Actinomycetes</taxon>
        <taxon>Micrococcales</taxon>
        <taxon>Microbacteriaceae</taxon>
        <taxon>Microbacterium</taxon>
    </lineage>
</organism>
<dbReference type="InterPro" id="IPR013221">
    <property type="entry name" value="Mur_ligase_cen"/>
</dbReference>
<dbReference type="Proteomes" id="UP000253508">
    <property type="component" value="Unassembled WGS sequence"/>
</dbReference>
<comment type="subcellular location">
    <subcellularLocation>
        <location evidence="1 9 10">Cytoplasm</location>
    </subcellularLocation>
</comment>
<proteinExistence type="inferred from homology"/>
<gene>
    <name evidence="9 13" type="primary">murD</name>
    <name evidence="13" type="ORF">DTO57_04880</name>
</gene>
<dbReference type="HAMAP" id="MF_00639">
    <property type="entry name" value="MurD"/>
    <property type="match status" value="1"/>
</dbReference>
<dbReference type="GO" id="GO:0008360">
    <property type="term" value="P:regulation of cell shape"/>
    <property type="evidence" value="ECO:0007669"/>
    <property type="project" value="UniProtKB-KW"/>
</dbReference>
<dbReference type="AlphaFoldDB" id="A0A367Y7Y7"/>
<dbReference type="EMBL" id="QORO01000001">
    <property type="protein sequence ID" value="RCK61948.1"/>
    <property type="molecule type" value="Genomic_DNA"/>
</dbReference>
<comment type="catalytic activity">
    <reaction evidence="9 10">
        <text>UDP-N-acetyl-alpha-D-muramoyl-L-alanine + D-glutamate + ATP = UDP-N-acetyl-alpha-D-muramoyl-L-alanyl-D-glutamate + ADP + phosphate + H(+)</text>
        <dbReference type="Rhea" id="RHEA:16429"/>
        <dbReference type="ChEBI" id="CHEBI:15378"/>
        <dbReference type="ChEBI" id="CHEBI:29986"/>
        <dbReference type="ChEBI" id="CHEBI:30616"/>
        <dbReference type="ChEBI" id="CHEBI:43474"/>
        <dbReference type="ChEBI" id="CHEBI:83898"/>
        <dbReference type="ChEBI" id="CHEBI:83900"/>
        <dbReference type="ChEBI" id="CHEBI:456216"/>
        <dbReference type="EC" id="6.3.2.9"/>
    </reaction>
</comment>
<evidence type="ECO:0000256" key="9">
    <source>
        <dbReference type="HAMAP-Rule" id="MF_00639"/>
    </source>
</evidence>
<dbReference type="SUPFAM" id="SSF53244">
    <property type="entry name" value="MurD-like peptide ligases, peptide-binding domain"/>
    <property type="match status" value="1"/>
</dbReference>
<dbReference type="PANTHER" id="PTHR43692">
    <property type="entry name" value="UDP-N-ACETYLMURAMOYLALANINE--D-GLUTAMATE LIGASE"/>
    <property type="match status" value="1"/>
</dbReference>
<dbReference type="EC" id="6.3.2.9" evidence="9 10"/>
<protein>
    <recommendedName>
        <fullName evidence="9 10">UDP-N-acetylmuramoylalanine--D-glutamate ligase</fullName>
        <ecNumber evidence="9 10">6.3.2.9</ecNumber>
    </recommendedName>
    <alternativeName>
        <fullName evidence="9">D-glutamic acid-adding enzyme</fullName>
    </alternativeName>
    <alternativeName>
        <fullName evidence="9">UDP-N-acetylmuramoyl-L-alanyl-D-glutamate synthetase</fullName>
    </alternativeName>
</protein>
<dbReference type="OrthoDB" id="9809796at2"/>
<dbReference type="GO" id="GO:0004326">
    <property type="term" value="F:tetrahydrofolylpolyglutamate synthase activity"/>
    <property type="evidence" value="ECO:0007669"/>
    <property type="project" value="InterPro"/>
</dbReference>
<comment type="pathway">
    <text evidence="2 9 10">Cell wall biogenesis; peptidoglycan biosynthesis.</text>
</comment>
<keyword evidence="3 9" id="KW-0963">Cytoplasm</keyword>
<feature type="domain" description="Mur ligase central" evidence="12">
    <location>
        <begin position="112"/>
        <end position="278"/>
    </location>
</feature>
<dbReference type="PANTHER" id="PTHR43692:SF1">
    <property type="entry name" value="UDP-N-ACETYLMURAMOYLALANINE--D-GLUTAMATE LIGASE"/>
    <property type="match status" value="1"/>
</dbReference>
<dbReference type="UniPathway" id="UPA00219"/>
<dbReference type="Pfam" id="PF08245">
    <property type="entry name" value="Mur_ligase_M"/>
    <property type="match status" value="1"/>
</dbReference>
<dbReference type="InterPro" id="IPR018109">
    <property type="entry name" value="Folylpolyglutamate_synth_CS"/>
</dbReference>
<evidence type="ECO:0000256" key="4">
    <source>
        <dbReference type="ARBA" id="ARBA00022598"/>
    </source>
</evidence>
<dbReference type="SUPFAM" id="SSF51984">
    <property type="entry name" value="MurCD N-terminal domain"/>
    <property type="match status" value="1"/>
</dbReference>
<dbReference type="Pfam" id="PF02875">
    <property type="entry name" value="Mur_ligase_C"/>
    <property type="match status" value="1"/>
</dbReference>
<dbReference type="GO" id="GO:0005524">
    <property type="term" value="F:ATP binding"/>
    <property type="evidence" value="ECO:0007669"/>
    <property type="project" value="UniProtKB-UniRule"/>
</dbReference>
<keyword evidence="5 9" id="KW-0132">Cell division</keyword>
<evidence type="ECO:0000256" key="6">
    <source>
        <dbReference type="ARBA" id="ARBA00022741"/>
    </source>
</evidence>
<dbReference type="InterPro" id="IPR036565">
    <property type="entry name" value="Mur-like_cat_sf"/>
</dbReference>
<dbReference type="Gene3D" id="3.40.1190.10">
    <property type="entry name" value="Mur-like, catalytic domain"/>
    <property type="match status" value="1"/>
</dbReference>
<dbReference type="PROSITE" id="PS01011">
    <property type="entry name" value="FOLYLPOLYGLU_SYNT_1"/>
    <property type="match status" value="1"/>
</dbReference>
<keyword evidence="6 9" id="KW-0547">Nucleotide-binding</keyword>
<evidence type="ECO:0000259" key="12">
    <source>
        <dbReference type="Pfam" id="PF08245"/>
    </source>
</evidence>
<feature type="domain" description="Mur ligase C-terminal" evidence="11">
    <location>
        <begin position="302"/>
        <end position="415"/>
    </location>
</feature>
<evidence type="ECO:0000256" key="2">
    <source>
        <dbReference type="ARBA" id="ARBA00004752"/>
    </source>
</evidence>
<evidence type="ECO:0000256" key="7">
    <source>
        <dbReference type="ARBA" id="ARBA00022840"/>
    </source>
</evidence>
<evidence type="ECO:0000259" key="11">
    <source>
        <dbReference type="Pfam" id="PF02875"/>
    </source>
</evidence>
<dbReference type="InterPro" id="IPR036615">
    <property type="entry name" value="Mur_ligase_C_dom_sf"/>
</dbReference>
<dbReference type="GO" id="GO:0051301">
    <property type="term" value="P:cell division"/>
    <property type="evidence" value="ECO:0007669"/>
    <property type="project" value="UniProtKB-KW"/>
</dbReference>
<comment type="caution">
    <text evidence="13">The sequence shown here is derived from an EMBL/GenBank/DDBJ whole genome shotgun (WGS) entry which is preliminary data.</text>
</comment>
<dbReference type="GO" id="GO:0005737">
    <property type="term" value="C:cytoplasm"/>
    <property type="evidence" value="ECO:0007669"/>
    <property type="project" value="UniProtKB-SubCell"/>
</dbReference>
<keyword evidence="9 10" id="KW-0573">Peptidoglycan synthesis</keyword>
<comment type="similarity">
    <text evidence="9">Belongs to the MurCDEF family.</text>
</comment>
<keyword evidence="9 10" id="KW-0133">Cell shape</keyword>
<comment type="function">
    <text evidence="9 10">Cell wall formation. Catalyzes the addition of glutamate to the nucleotide precursor UDP-N-acetylmuramoyl-L-alanine (UMA).</text>
</comment>
<reference evidence="13 14" key="1">
    <citation type="submission" date="2018-07" db="EMBL/GenBank/DDBJ databases">
        <title>Microbacterium endoborsara sp. nov., a novel actinobacterium isolated from Borszczowia aralocaspica.</title>
        <authorList>
            <person name="An D."/>
        </authorList>
    </citation>
    <scope>NUCLEOTIDE SEQUENCE [LARGE SCALE GENOMIC DNA]</scope>
    <source>
        <strain evidence="13 14">C1.15228</strain>
    </source>
</reference>
<dbReference type="GO" id="GO:0009252">
    <property type="term" value="P:peptidoglycan biosynthetic process"/>
    <property type="evidence" value="ECO:0007669"/>
    <property type="project" value="UniProtKB-UniRule"/>
</dbReference>
<keyword evidence="4 9" id="KW-0436">Ligase</keyword>